<proteinExistence type="predicted"/>
<dbReference type="SUPFAM" id="SSF51445">
    <property type="entry name" value="(Trans)glycosidases"/>
    <property type="match status" value="1"/>
</dbReference>
<dbReference type="EMBL" id="FNUX01000010">
    <property type="protein sequence ID" value="SEF81209.1"/>
    <property type="molecule type" value="Genomic_DNA"/>
</dbReference>
<dbReference type="Proteomes" id="UP000236753">
    <property type="component" value="Unassembled WGS sequence"/>
</dbReference>
<sequence length="388" mass="43624">MKTNNQLLAINSITPNTNTKVKPAHILMASLLLIISMVLIPLNVLATTTDPTAIKWHPGHYYTTIKWGNNDSSYLSQVYSEIAATPAIRGIQMRYFWSELEKSKGVYDFSSIDKRLAELSARNKRLVIQVQTKSFEPTWNLVPNYLKTVAYENGQFAFSSYGETTIKGYNIKLWNSQVRDRLIALFEAMGARYNSHPNFEGIGMIESAMGQPIEPISSTQADEFYANMIQVNQKMRLFFPNTMTIQEVNYPRPILNSLVTQLKDMGATLSSPDTFPDEKDLNIKATQYNPNQGIYNYYSDFSGMMAMAPTVMRKNYENTRNDGTGTVPTVSEILAFARDTLHANYIFWSRIPGYYNQVLEVLNLAGQTSDPAGGLSSVCPTAYSSCVD</sequence>
<dbReference type="RefSeq" id="WP_103966419.1">
    <property type="nucleotide sequence ID" value="NZ_FNUX01000010.1"/>
</dbReference>
<dbReference type="Gene3D" id="3.20.20.80">
    <property type="entry name" value="Glycosidases"/>
    <property type="match status" value="1"/>
</dbReference>
<organism evidence="2 3">
    <name type="scientific">Nitrosomonas ureae</name>
    <dbReference type="NCBI Taxonomy" id="44577"/>
    <lineage>
        <taxon>Bacteria</taxon>
        <taxon>Pseudomonadati</taxon>
        <taxon>Pseudomonadota</taxon>
        <taxon>Betaproteobacteria</taxon>
        <taxon>Nitrosomonadales</taxon>
        <taxon>Nitrosomonadaceae</taxon>
        <taxon>Nitrosomonas</taxon>
    </lineage>
</organism>
<reference evidence="2 3" key="1">
    <citation type="submission" date="2016-10" db="EMBL/GenBank/DDBJ databases">
        <authorList>
            <person name="de Groot N.N."/>
        </authorList>
    </citation>
    <scope>NUCLEOTIDE SEQUENCE [LARGE SCALE GENOMIC DNA]</scope>
    <source>
        <strain evidence="2 3">Nm13</strain>
    </source>
</reference>
<dbReference type="InterPro" id="IPR017853">
    <property type="entry name" value="GH"/>
</dbReference>
<dbReference type="OrthoDB" id="4047605at2"/>
<feature type="transmembrane region" description="Helical" evidence="1">
    <location>
        <begin position="24"/>
        <end position="46"/>
    </location>
</feature>
<keyword evidence="1" id="KW-0472">Membrane</keyword>
<keyword evidence="1" id="KW-0812">Transmembrane</keyword>
<gene>
    <name evidence="2" type="ORF">SAMN05216334_11081</name>
</gene>
<evidence type="ECO:0000256" key="1">
    <source>
        <dbReference type="SAM" id="Phobius"/>
    </source>
</evidence>
<name>A0A1H5V1N5_9PROT</name>
<evidence type="ECO:0008006" key="4">
    <source>
        <dbReference type="Google" id="ProtNLM"/>
    </source>
</evidence>
<evidence type="ECO:0000313" key="2">
    <source>
        <dbReference type="EMBL" id="SEF81209.1"/>
    </source>
</evidence>
<keyword evidence="1" id="KW-1133">Transmembrane helix</keyword>
<dbReference type="AlphaFoldDB" id="A0A1H5V1N5"/>
<evidence type="ECO:0000313" key="3">
    <source>
        <dbReference type="Proteomes" id="UP000236753"/>
    </source>
</evidence>
<accession>A0A1H5V1N5</accession>
<protein>
    <recommendedName>
        <fullName evidence="4">Glycoside hydrolase</fullName>
    </recommendedName>
</protein>